<dbReference type="EMBL" id="BJYK01000004">
    <property type="protein sequence ID" value="GEN79750.1"/>
    <property type="molecule type" value="Genomic_DNA"/>
</dbReference>
<keyword evidence="10" id="KW-1185">Reference proteome</keyword>
<dbReference type="Gene3D" id="3.90.105.10">
    <property type="entry name" value="Molybdopterin biosynthesis moea protein, domain 2"/>
    <property type="match status" value="1"/>
</dbReference>
<dbReference type="Gene3D" id="2.170.190.11">
    <property type="entry name" value="Molybdopterin biosynthesis moea protein, domain 3"/>
    <property type="match status" value="1"/>
</dbReference>
<accession>A0A511YX17</accession>
<proteinExistence type="inferred from homology"/>
<comment type="pathway">
    <text evidence="2 7">Cofactor biosynthesis; molybdopterin biosynthesis.</text>
</comment>
<name>A0A511YX17_9CELL</name>
<evidence type="ECO:0000313" key="10">
    <source>
        <dbReference type="Proteomes" id="UP000321484"/>
    </source>
</evidence>
<keyword evidence="7" id="KW-0460">Magnesium</keyword>
<dbReference type="InterPro" id="IPR038987">
    <property type="entry name" value="MoeA-like"/>
</dbReference>
<gene>
    <name evidence="9" type="ORF">AFE02nite_14840</name>
</gene>
<dbReference type="NCBIfam" id="NF045515">
    <property type="entry name" value="Glp_gephyrin"/>
    <property type="match status" value="1"/>
</dbReference>
<sequence>MRSVADQLAAVLAAAAPMPPLDVVLSDADGCIVARDVVAEADVPVVPMADRDGYAVLAADARGAGELPVVDDVPVTGSRLRHVPGTAVLVAAGAPLPVGADAVVPLEASDRGRAKVALRAAVAPGEGVRQAGQDARAGSTVLAAGTRVGPRHLALAAAVGRSRLWVRPTPRVVVVTIGDELVEAGRRLRDGTVHDADAHALVAAAREAGAAAVRVGPVPDDRAVLREVVADQLVRADLLVLVGGLSAGPWDTVGDVLAGLPDVRVDQVAMTPGGRMGFGVVPGAVLPVDDGAPGVIVAALPGHPVDALLTFEMFLRPALRAMAGQVTLYRPNVRAAVARAWASPAGLTQVVPATVVGSPGEGYTATPLEPGVESLAALARANALVVVPEDTTMVAAGDLVSCLVLEG</sequence>
<dbReference type="SUPFAM" id="SSF53218">
    <property type="entry name" value="Molybdenum cofactor biosynthesis proteins"/>
    <property type="match status" value="1"/>
</dbReference>
<dbReference type="Pfam" id="PF00994">
    <property type="entry name" value="MoCF_biosynth"/>
    <property type="match status" value="1"/>
</dbReference>
<dbReference type="Pfam" id="PF03453">
    <property type="entry name" value="MoeA_N"/>
    <property type="match status" value="1"/>
</dbReference>
<dbReference type="GO" id="GO:0061599">
    <property type="term" value="F:molybdopterin molybdotransferase activity"/>
    <property type="evidence" value="ECO:0007669"/>
    <property type="project" value="UniProtKB-UniRule"/>
</dbReference>
<dbReference type="InterPro" id="IPR036135">
    <property type="entry name" value="MoeA_linker/N_sf"/>
</dbReference>
<reference evidence="9 10" key="1">
    <citation type="submission" date="2019-07" db="EMBL/GenBank/DDBJ databases">
        <title>Whole genome shotgun sequence of Actinotalea fermentans NBRC 105374.</title>
        <authorList>
            <person name="Hosoyama A."/>
            <person name="Uohara A."/>
            <person name="Ohji S."/>
            <person name="Ichikawa N."/>
        </authorList>
    </citation>
    <scope>NUCLEOTIDE SEQUENCE [LARGE SCALE GENOMIC DNA]</scope>
    <source>
        <strain evidence="9 10">NBRC 105374</strain>
    </source>
</reference>
<comment type="catalytic activity">
    <reaction evidence="6">
        <text>adenylyl-molybdopterin + molybdate = Mo-molybdopterin + AMP + H(+)</text>
        <dbReference type="Rhea" id="RHEA:35047"/>
        <dbReference type="ChEBI" id="CHEBI:15378"/>
        <dbReference type="ChEBI" id="CHEBI:36264"/>
        <dbReference type="ChEBI" id="CHEBI:62727"/>
        <dbReference type="ChEBI" id="CHEBI:71302"/>
        <dbReference type="ChEBI" id="CHEBI:456215"/>
        <dbReference type="EC" id="2.10.1.1"/>
    </reaction>
</comment>
<protein>
    <recommendedName>
        <fullName evidence="7">Molybdopterin molybdenumtransferase</fullName>
        <ecNumber evidence="7">2.10.1.1</ecNumber>
    </recommendedName>
</protein>
<evidence type="ECO:0000256" key="3">
    <source>
        <dbReference type="ARBA" id="ARBA00010763"/>
    </source>
</evidence>
<dbReference type="InterPro" id="IPR005111">
    <property type="entry name" value="MoeA_C_domain_IV"/>
</dbReference>
<comment type="cofactor">
    <cofactor evidence="7">
        <name>Mg(2+)</name>
        <dbReference type="ChEBI" id="CHEBI:18420"/>
    </cofactor>
</comment>
<dbReference type="OrthoDB" id="9804758at2"/>
<dbReference type="GO" id="GO:0046872">
    <property type="term" value="F:metal ion binding"/>
    <property type="evidence" value="ECO:0007669"/>
    <property type="project" value="UniProtKB-UniRule"/>
</dbReference>
<evidence type="ECO:0000256" key="2">
    <source>
        <dbReference type="ARBA" id="ARBA00005046"/>
    </source>
</evidence>
<evidence type="ECO:0000256" key="7">
    <source>
        <dbReference type="RuleBase" id="RU365090"/>
    </source>
</evidence>
<dbReference type="SMART" id="SM00852">
    <property type="entry name" value="MoCF_biosynth"/>
    <property type="match status" value="1"/>
</dbReference>
<dbReference type="GO" id="GO:0005829">
    <property type="term" value="C:cytosol"/>
    <property type="evidence" value="ECO:0007669"/>
    <property type="project" value="TreeGrafter"/>
</dbReference>
<dbReference type="UniPathway" id="UPA00344"/>
<dbReference type="InterPro" id="IPR036688">
    <property type="entry name" value="MoeA_C_domain_IV_sf"/>
</dbReference>
<dbReference type="InterPro" id="IPR001453">
    <property type="entry name" value="MoaB/Mog_dom"/>
</dbReference>
<dbReference type="Pfam" id="PF03454">
    <property type="entry name" value="MoeA_C"/>
    <property type="match status" value="1"/>
</dbReference>
<dbReference type="InterPro" id="IPR036425">
    <property type="entry name" value="MoaB/Mog-like_dom_sf"/>
</dbReference>
<evidence type="ECO:0000256" key="4">
    <source>
        <dbReference type="ARBA" id="ARBA00022505"/>
    </source>
</evidence>
<evidence type="ECO:0000259" key="8">
    <source>
        <dbReference type="SMART" id="SM00852"/>
    </source>
</evidence>
<evidence type="ECO:0000256" key="6">
    <source>
        <dbReference type="ARBA" id="ARBA00047317"/>
    </source>
</evidence>
<dbReference type="Proteomes" id="UP000321484">
    <property type="component" value="Unassembled WGS sequence"/>
</dbReference>
<dbReference type="SUPFAM" id="SSF63867">
    <property type="entry name" value="MoeA C-terminal domain-like"/>
    <property type="match status" value="1"/>
</dbReference>
<comment type="caution">
    <text evidence="9">The sequence shown here is derived from an EMBL/GenBank/DDBJ whole genome shotgun (WGS) entry which is preliminary data.</text>
</comment>
<dbReference type="InterPro" id="IPR005110">
    <property type="entry name" value="MoeA_linker/N"/>
</dbReference>
<dbReference type="Gene3D" id="2.40.340.10">
    <property type="entry name" value="MoeA, C-terminal, domain IV"/>
    <property type="match status" value="1"/>
</dbReference>
<comment type="similarity">
    <text evidence="3 7">Belongs to the MoeA family.</text>
</comment>
<evidence type="ECO:0000256" key="5">
    <source>
        <dbReference type="ARBA" id="ARBA00023150"/>
    </source>
</evidence>
<evidence type="ECO:0000313" key="9">
    <source>
        <dbReference type="EMBL" id="GEN79750.1"/>
    </source>
</evidence>
<keyword evidence="5 7" id="KW-0501">Molybdenum cofactor biosynthesis</keyword>
<keyword evidence="4 7" id="KW-0500">Molybdenum</keyword>
<dbReference type="RefSeq" id="WP_146819377.1">
    <property type="nucleotide sequence ID" value="NZ_BJYK01000004.1"/>
</dbReference>
<comment type="function">
    <text evidence="1 7">Catalyzes the insertion of molybdate into adenylated molybdopterin with the concomitant release of AMP.</text>
</comment>
<feature type="domain" description="MoaB/Mog" evidence="8">
    <location>
        <begin position="173"/>
        <end position="321"/>
    </location>
</feature>
<dbReference type="PANTHER" id="PTHR10192:SF5">
    <property type="entry name" value="GEPHYRIN"/>
    <property type="match status" value="1"/>
</dbReference>
<dbReference type="GO" id="GO:0006777">
    <property type="term" value="P:Mo-molybdopterin cofactor biosynthetic process"/>
    <property type="evidence" value="ECO:0007669"/>
    <property type="project" value="UniProtKB-UniRule"/>
</dbReference>
<dbReference type="PANTHER" id="PTHR10192">
    <property type="entry name" value="MOLYBDOPTERIN BIOSYNTHESIS PROTEIN"/>
    <property type="match status" value="1"/>
</dbReference>
<dbReference type="AlphaFoldDB" id="A0A511YX17"/>
<evidence type="ECO:0000256" key="1">
    <source>
        <dbReference type="ARBA" id="ARBA00002901"/>
    </source>
</evidence>
<dbReference type="CDD" id="cd00887">
    <property type="entry name" value="MoeA"/>
    <property type="match status" value="1"/>
</dbReference>
<dbReference type="EC" id="2.10.1.1" evidence="7"/>
<organism evidence="9 10">
    <name type="scientific">Actinotalea fermentans</name>
    <dbReference type="NCBI Taxonomy" id="43671"/>
    <lineage>
        <taxon>Bacteria</taxon>
        <taxon>Bacillati</taxon>
        <taxon>Actinomycetota</taxon>
        <taxon>Actinomycetes</taxon>
        <taxon>Micrococcales</taxon>
        <taxon>Cellulomonadaceae</taxon>
        <taxon>Actinotalea</taxon>
    </lineage>
</organism>
<dbReference type="SUPFAM" id="SSF63882">
    <property type="entry name" value="MoeA N-terminal region -like"/>
    <property type="match status" value="1"/>
</dbReference>
<dbReference type="Gene3D" id="3.40.980.10">
    <property type="entry name" value="MoaB/Mog-like domain"/>
    <property type="match status" value="1"/>
</dbReference>
<keyword evidence="7" id="KW-0479">Metal-binding</keyword>
<keyword evidence="7 9" id="KW-0808">Transferase</keyword>